<sequence>MYFEKIYEYLKIIFELILPQNLNCIFCDMPISRNNRYSMCKSCYEKIIFINEACPKCGKPIENIHLDKKIYVDNCGYCEDRNFLFDRNISFLEYDETSIKFVFGLKYGMKTYLSKIMAEIMFDIIKLYYEKEISKIDFICFVPLSKKRYKERGFNQSEKIAFYLSKYLQIPIINAIERKKNTKRLFKLSRNERKKELRNAFNISKKYENNLEGARIILIDDIFTTGSTVDEISKVLKMNGVEQIIVMSFLTGKYTKDLT</sequence>
<comment type="caution">
    <text evidence="3">The sequence shown here is derived from an EMBL/GenBank/DDBJ whole genome shotgun (WGS) entry which is preliminary data.</text>
</comment>
<keyword evidence="4" id="KW-1185">Reference proteome</keyword>
<dbReference type="InterPro" id="IPR044005">
    <property type="entry name" value="DZR_2"/>
</dbReference>
<feature type="domain" description="Double zinc ribbon" evidence="2">
    <location>
        <begin position="14"/>
        <end position="75"/>
    </location>
</feature>
<dbReference type="Gene3D" id="3.40.50.2020">
    <property type="match status" value="1"/>
</dbReference>
<dbReference type="InterPro" id="IPR000836">
    <property type="entry name" value="PRTase_dom"/>
</dbReference>
<proteinExistence type="inferred from homology"/>
<dbReference type="InterPro" id="IPR029057">
    <property type="entry name" value="PRTase-like"/>
</dbReference>
<reference evidence="3 4" key="1">
    <citation type="submission" date="2020-05" db="EMBL/GenBank/DDBJ databases">
        <title>Draft genome of xy-202 and genomic insight in genome of the genus Peptostreptococcus.</title>
        <authorList>
            <person name="Zhang Z."/>
        </authorList>
    </citation>
    <scope>NUCLEOTIDE SEQUENCE [LARGE SCALE GENOMIC DNA]</scope>
    <source>
        <strain evidence="3 4">DSM 27025</strain>
    </source>
</reference>
<name>A0ABR6TIS2_9FIRM</name>
<evidence type="ECO:0000259" key="2">
    <source>
        <dbReference type="Pfam" id="PF18912"/>
    </source>
</evidence>
<protein>
    <submittedName>
        <fullName evidence="3">ComF family protein</fullName>
    </submittedName>
</protein>
<dbReference type="EMBL" id="JABGBW010000001">
    <property type="protein sequence ID" value="MBC2575094.1"/>
    <property type="molecule type" value="Genomic_DNA"/>
</dbReference>
<evidence type="ECO:0000256" key="1">
    <source>
        <dbReference type="ARBA" id="ARBA00008007"/>
    </source>
</evidence>
<dbReference type="Pfam" id="PF18912">
    <property type="entry name" value="DZR_2"/>
    <property type="match status" value="1"/>
</dbReference>
<dbReference type="SUPFAM" id="SSF53271">
    <property type="entry name" value="PRTase-like"/>
    <property type="match status" value="1"/>
</dbReference>
<dbReference type="PANTHER" id="PTHR47505:SF1">
    <property type="entry name" value="DNA UTILIZATION PROTEIN YHGH"/>
    <property type="match status" value="1"/>
</dbReference>
<gene>
    <name evidence="3" type="ORF">HLB29_00150</name>
</gene>
<accession>A0ABR6TIS2</accession>
<dbReference type="InterPro" id="IPR051910">
    <property type="entry name" value="ComF/GntX_DNA_util-trans"/>
</dbReference>
<evidence type="ECO:0000313" key="3">
    <source>
        <dbReference type="EMBL" id="MBC2575094.1"/>
    </source>
</evidence>
<dbReference type="CDD" id="cd06223">
    <property type="entry name" value="PRTases_typeI"/>
    <property type="match status" value="1"/>
</dbReference>
<dbReference type="RefSeq" id="WP_185623147.1">
    <property type="nucleotide sequence ID" value="NZ_JABGBW010000001.1"/>
</dbReference>
<dbReference type="PANTHER" id="PTHR47505">
    <property type="entry name" value="DNA UTILIZATION PROTEIN YHGH"/>
    <property type="match status" value="1"/>
</dbReference>
<evidence type="ECO:0000313" key="4">
    <source>
        <dbReference type="Proteomes" id="UP000713904"/>
    </source>
</evidence>
<organism evidence="3 4">
    <name type="scientific">Peptostreptococcus canis</name>
    <dbReference type="NCBI Taxonomy" id="1159213"/>
    <lineage>
        <taxon>Bacteria</taxon>
        <taxon>Bacillati</taxon>
        <taxon>Bacillota</taxon>
        <taxon>Clostridia</taxon>
        <taxon>Peptostreptococcales</taxon>
        <taxon>Peptostreptococcaceae</taxon>
        <taxon>Peptostreptococcus</taxon>
    </lineage>
</organism>
<comment type="similarity">
    <text evidence="1">Belongs to the ComF/GntX family.</text>
</comment>
<dbReference type="Proteomes" id="UP000713904">
    <property type="component" value="Unassembled WGS sequence"/>
</dbReference>